<reference evidence="2" key="1">
    <citation type="journal article" date="2020" name="Stud. Mycol.">
        <title>101 Dothideomycetes genomes: a test case for predicting lifestyles and emergence of pathogens.</title>
        <authorList>
            <person name="Haridas S."/>
            <person name="Albert R."/>
            <person name="Binder M."/>
            <person name="Bloem J."/>
            <person name="Labutti K."/>
            <person name="Salamov A."/>
            <person name="Andreopoulos B."/>
            <person name="Baker S."/>
            <person name="Barry K."/>
            <person name="Bills G."/>
            <person name="Bluhm B."/>
            <person name="Cannon C."/>
            <person name="Castanera R."/>
            <person name="Culley D."/>
            <person name="Daum C."/>
            <person name="Ezra D."/>
            <person name="Gonzalez J."/>
            <person name="Henrissat B."/>
            <person name="Kuo A."/>
            <person name="Liang C."/>
            <person name="Lipzen A."/>
            <person name="Lutzoni F."/>
            <person name="Magnuson J."/>
            <person name="Mondo S."/>
            <person name="Nolan M."/>
            <person name="Ohm R."/>
            <person name="Pangilinan J."/>
            <person name="Park H.-J."/>
            <person name="Ramirez L."/>
            <person name="Alfaro M."/>
            <person name="Sun H."/>
            <person name="Tritt A."/>
            <person name="Yoshinaga Y."/>
            <person name="Zwiers L.-H."/>
            <person name="Turgeon B."/>
            <person name="Goodwin S."/>
            <person name="Spatafora J."/>
            <person name="Crous P."/>
            <person name="Grigoriev I."/>
        </authorList>
    </citation>
    <scope>NUCLEOTIDE SEQUENCE</scope>
    <source>
        <strain evidence="2">CBS 125425</strain>
    </source>
</reference>
<dbReference type="AlphaFoldDB" id="A0A9P4RAG0"/>
<comment type="caution">
    <text evidence="2">The sequence shown here is derived from an EMBL/GenBank/DDBJ whole genome shotgun (WGS) entry which is preliminary data.</text>
</comment>
<dbReference type="Proteomes" id="UP000799444">
    <property type="component" value="Unassembled WGS sequence"/>
</dbReference>
<feature type="region of interest" description="Disordered" evidence="1">
    <location>
        <begin position="1"/>
        <end position="60"/>
    </location>
</feature>
<accession>A0A9P4RAG0</accession>
<protein>
    <submittedName>
        <fullName evidence="2">Uncharacterized protein</fullName>
    </submittedName>
</protein>
<name>A0A9P4RAG0_9PLEO</name>
<sequence>MPWRLRPARAPSRAPQVPPPRTLGVPPAIASSEKITSSPPAPPLADARLPSQSGERADRVSQYRAALVHAQPIDAPLPPIDCPISLRRCLPGWPADILYRGCCAPVELDSATL</sequence>
<keyword evidence="3" id="KW-1185">Reference proteome</keyword>
<feature type="compositionally biased region" description="Low complexity" evidence="1">
    <location>
        <begin position="1"/>
        <end position="15"/>
    </location>
</feature>
<dbReference type="EMBL" id="ML996103">
    <property type="protein sequence ID" value="KAF2739747.1"/>
    <property type="molecule type" value="Genomic_DNA"/>
</dbReference>
<evidence type="ECO:0000313" key="3">
    <source>
        <dbReference type="Proteomes" id="UP000799444"/>
    </source>
</evidence>
<evidence type="ECO:0000256" key="1">
    <source>
        <dbReference type="SAM" id="MobiDB-lite"/>
    </source>
</evidence>
<organism evidence="2 3">
    <name type="scientific">Polyplosphaeria fusca</name>
    <dbReference type="NCBI Taxonomy" id="682080"/>
    <lineage>
        <taxon>Eukaryota</taxon>
        <taxon>Fungi</taxon>
        <taxon>Dikarya</taxon>
        <taxon>Ascomycota</taxon>
        <taxon>Pezizomycotina</taxon>
        <taxon>Dothideomycetes</taxon>
        <taxon>Pleosporomycetidae</taxon>
        <taxon>Pleosporales</taxon>
        <taxon>Tetraplosphaeriaceae</taxon>
        <taxon>Polyplosphaeria</taxon>
    </lineage>
</organism>
<proteinExistence type="predicted"/>
<evidence type="ECO:0000313" key="2">
    <source>
        <dbReference type="EMBL" id="KAF2739747.1"/>
    </source>
</evidence>
<gene>
    <name evidence="2" type="ORF">EJ04DRAFT_508606</name>
</gene>